<dbReference type="PROSITE" id="PS51450">
    <property type="entry name" value="LRR"/>
    <property type="match status" value="1"/>
</dbReference>
<evidence type="ECO:0000256" key="1">
    <source>
        <dbReference type="SAM" id="MobiDB-lite"/>
    </source>
</evidence>
<reference evidence="2 3" key="1">
    <citation type="submission" date="2024-03" db="EMBL/GenBank/DDBJ databases">
        <title>Aureococcus anophagefferens CCMP1851 and Kratosvirus quantuckense: Draft genome of a second virus-susceptible host strain in the model system.</title>
        <authorList>
            <person name="Chase E."/>
            <person name="Truchon A.R."/>
            <person name="Schepens W."/>
            <person name="Wilhelm S.W."/>
        </authorList>
    </citation>
    <scope>NUCLEOTIDE SEQUENCE [LARGE SCALE GENOMIC DNA]</scope>
    <source>
        <strain evidence="2 3">CCMP1851</strain>
    </source>
</reference>
<dbReference type="EMBL" id="JBBJCI010000210">
    <property type="protein sequence ID" value="KAK7240588.1"/>
    <property type="molecule type" value="Genomic_DNA"/>
</dbReference>
<evidence type="ECO:0008006" key="4">
    <source>
        <dbReference type="Google" id="ProtNLM"/>
    </source>
</evidence>
<feature type="compositionally biased region" description="Basic residues" evidence="1">
    <location>
        <begin position="168"/>
        <end position="177"/>
    </location>
</feature>
<dbReference type="Pfam" id="PF13855">
    <property type="entry name" value="LRR_8"/>
    <property type="match status" value="1"/>
</dbReference>
<feature type="compositionally biased region" description="Basic and acidic residues" evidence="1">
    <location>
        <begin position="287"/>
        <end position="297"/>
    </location>
</feature>
<dbReference type="InterPro" id="IPR001611">
    <property type="entry name" value="Leu-rich_rpt"/>
</dbReference>
<evidence type="ECO:0000313" key="3">
    <source>
        <dbReference type="Proteomes" id="UP001363151"/>
    </source>
</evidence>
<proteinExistence type="predicted"/>
<dbReference type="InterPro" id="IPR032675">
    <property type="entry name" value="LRR_dom_sf"/>
</dbReference>
<comment type="caution">
    <text evidence="2">The sequence shown here is derived from an EMBL/GenBank/DDBJ whole genome shotgun (WGS) entry which is preliminary data.</text>
</comment>
<name>A0ABR1FXF5_AURAN</name>
<feature type="region of interest" description="Disordered" evidence="1">
    <location>
        <begin position="111"/>
        <end position="318"/>
    </location>
</feature>
<evidence type="ECO:0000313" key="2">
    <source>
        <dbReference type="EMBL" id="KAK7240588.1"/>
    </source>
</evidence>
<dbReference type="SUPFAM" id="SSF52058">
    <property type="entry name" value="L domain-like"/>
    <property type="match status" value="1"/>
</dbReference>
<dbReference type="Gene3D" id="3.80.10.10">
    <property type="entry name" value="Ribonuclease Inhibitor"/>
    <property type="match status" value="1"/>
</dbReference>
<keyword evidence="3" id="KW-1185">Reference proteome</keyword>
<dbReference type="Proteomes" id="UP001363151">
    <property type="component" value="Unassembled WGS sequence"/>
</dbReference>
<protein>
    <recommendedName>
        <fullName evidence="4">U2A'/phosphoprotein 32 family A C-terminal domain-containing protein</fullName>
    </recommendedName>
</protein>
<sequence>MAAPRPSSAAASRELTLGLICRTLGVEDVDAILNLRALHLDGLRIDRVGNLEAFAGTLKELHLQRNRIASVDDEALAGLAPSLAVLNLSRNGLREAPDLSAFSALARWRATSARPTTSTGPAPPRPCSRPSATRARAARRAAADGGERRPRRAGPGHRARLRGPGQVRGRRRRRARRDPRDATAARAARALRARARARGRDRAASGARAADAARGTARATHAALARARRSFADDVRARSGARTGPTHGASRRPRGAPSPRPFPEAKAAAAAATRDARDLADEYDAAPARHDVTRFDDLPDAGSDFSDSDDDVGAKGGR</sequence>
<feature type="compositionally biased region" description="Basic residues" evidence="1">
    <location>
        <begin position="149"/>
        <end position="161"/>
    </location>
</feature>
<gene>
    <name evidence="2" type="ORF">SO694_00057170</name>
</gene>
<accession>A0ABR1FXF5</accession>
<organism evidence="2 3">
    <name type="scientific">Aureococcus anophagefferens</name>
    <name type="common">Harmful bloom alga</name>
    <dbReference type="NCBI Taxonomy" id="44056"/>
    <lineage>
        <taxon>Eukaryota</taxon>
        <taxon>Sar</taxon>
        <taxon>Stramenopiles</taxon>
        <taxon>Ochrophyta</taxon>
        <taxon>Pelagophyceae</taxon>
        <taxon>Pelagomonadales</taxon>
        <taxon>Pelagomonadaceae</taxon>
        <taxon>Aureococcus</taxon>
    </lineage>
</organism>
<feature type="compositionally biased region" description="Low complexity" evidence="1">
    <location>
        <begin position="204"/>
        <end position="225"/>
    </location>
</feature>